<dbReference type="Proteomes" id="UP000199229">
    <property type="component" value="Unassembled WGS sequence"/>
</dbReference>
<dbReference type="AlphaFoldDB" id="A0A1I2QQA2"/>
<sequence length="69" mass="7588">MFDADLTVTRPTLTSPGPLLVALYRFGAEASSTADLWQQLTENYIVDLDAVAALLPRAEPDPAWRPSRD</sequence>
<dbReference type="STRING" id="582675.SAMN05192565_101304"/>
<accession>A0A1I2QQA2</accession>
<dbReference type="RefSeq" id="WP_091968230.1">
    <property type="nucleotide sequence ID" value="NZ_FOPM01000001.1"/>
</dbReference>
<dbReference type="OrthoDB" id="7999254at2"/>
<protein>
    <submittedName>
        <fullName evidence="1">Uncharacterized protein</fullName>
    </submittedName>
</protein>
<evidence type="ECO:0000313" key="1">
    <source>
        <dbReference type="EMBL" id="SFG30514.1"/>
    </source>
</evidence>
<gene>
    <name evidence="1" type="ORF">SAMN05192565_101304</name>
</gene>
<reference evidence="2" key="1">
    <citation type="submission" date="2016-10" db="EMBL/GenBank/DDBJ databases">
        <authorList>
            <person name="Varghese N."/>
            <person name="Submissions S."/>
        </authorList>
    </citation>
    <scope>NUCLEOTIDE SEQUENCE [LARGE SCALE GENOMIC DNA]</scope>
    <source>
        <strain evidence="2">Gh-105</strain>
    </source>
</reference>
<keyword evidence="2" id="KW-1185">Reference proteome</keyword>
<name>A0A1I2QQA2_9HYPH</name>
<evidence type="ECO:0000313" key="2">
    <source>
        <dbReference type="Proteomes" id="UP000199229"/>
    </source>
</evidence>
<dbReference type="EMBL" id="FOPM01000001">
    <property type="protein sequence ID" value="SFG30514.1"/>
    <property type="molecule type" value="Genomic_DNA"/>
</dbReference>
<proteinExistence type="predicted"/>
<organism evidence="1 2">
    <name type="scientific">Methylobacterium gossipiicola</name>
    <dbReference type="NCBI Taxonomy" id="582675"/>
    <lineage>
        <taxon>Bacteria</taxon>
        <taxon>Pseudomonadati</taxon>
        <taxon>Pseudomonadota</taxon>
        <taxon>Alphaproteobacteria</taxon>
        <taxon>Hyphomicrobiales</taxon>
        <taxon>Methylobacteriaceae</taxon>
        <taxon>Methylobacterium</taxon>
    </lineage>
</organism>